<proteinExistence type="predicted"/>
<dbReference type="InterPro" id="IPR046357">
    <property type="entry name" value="PPIase_dom_sf"/>
</dbReference>
<keyword evidence="1" id="KW-0812">Transmembrane</keyword>
<gene>
    <name evidence="2" type="ORF">H0486_01110</name>
</gene>
<keyword evidence="2" id="KW-0413">Isomerase</keyword>
<protein>
    <submittedName>
        <fullName evidence="2">Peptidyl-prolyl cis-trans isomerase</fullName>
    </submittedName>
</protein>
<organism evidence="2 3">
    <name type="scientific">Variimorphobacter saccharofermentans</name>
    <dbReference type="NCBI Taxonomy" id="2755051"/>
    <lineage>
        <taxon>Bacteria</taxon>
        <taxon>Bacillati</taxon>
        <taxon>Bacillota</taxon>
        <taxon>Clostridia</taxon>
        <taxon>Lachnospirales</taxon>
        <taxon>Lachnospiraceae</taxon>
        <taxon>Variimorphobacter</taxon>
    </lineage>
</organism>
<evidence type="ECO:0000313" key="3">
    <source>
        <dbReference type="Proteomes" id="UP000574276"/>
    </source>
</evidence>
<keyword evidence="1" id="KW-0472">Membrane</keyword>
<evidence type="ECO:0000256" key="1">
    <source>
        <dbReference type="SAM" id="Phobius"/>
    </source>
</evidence>
<evidence type="ECO:0000313" key="2">
    <source>
        <dbReference type="EMBL" id="MBB2181492.1"/>
    </source>
</evidence>
<dbReference type="GO" id="GO:0003755">
    <property type="term" value="F:peptidyl-prolyl cis-trans isomerase activity"/>
    <property type="evidence" value="ECO:0007669"/>
    <property type="project" value="InterPro"/>
</dbReference>
<dbReference type="AlphaFoldDB" id="A0A839JWW1"/>
<name>A0A839JWW1_9FIRM</name>
<dbReference type="Gene3D" id="3.10.50.40">
    <property type="match status" value="1"/>
</dbReference>
<keyword evidence="3" id="KW-1185">Reference proteome</keyword>
<dbReference type="RefSeq" id="WP_228351270.1">
    <property type="nucleotide sequence ID" value="NZ_JACEGA010000001.1"/>
</dbReference>
<comment type="caution">
    <text evidence="2">The sequence shown here is derived from an EMBL/GenBank/DDBJ whole genome shotgun (WGS) entry which is preliminary data.</text>
</comment>
<accession>A0A839JWW1</accession>
<feature type="transmembrane region" description="Helical" evidence="1">
    <location>
        <begin position="26"/>
        <end position="44"/>
    </location>
</feature>
<dbReference type="EMBL" id="JACEGA010000001">
    <property type="protein sequence ID" value="MBB2181492.1"/>
    <property type="molecule type" value="Genomic_DNA"/>
</dbReference>
<keyword evidence="1" id="KW-1133">Transmembrane helix</keyword>
<dbReference type="Proteomes" id="UP000574276">
    <property type="component" value="Unassembled WGS sequence"/>
</dbReference>
<reference evidence="2 3" key="1">
    <citation type="submission" date="2020-07" db="EMBL/GenBank/DDBJ databases">
        <title>Characterization and genome sequencing of isolate MD1, a novel member within the family Lachnospiraceae.</title>
        <authorList>
            <person name="Rettenmaier R."/>
            <person name="Di Bello L."/>
            <person name="Zinser C."/>
            <person name="Scheitz K."/>
            <person name="Liebl W."/>
            <person name="Zverlov V."/>
        </authorList>
    </citation>
    <scope>NUCLEOTIDE SEQUENCE [LARGE SCALE GENOMIC DNA]</scope>
    <source>
        <strain evidence="2 3">MD1</strain>
    </source>
</reference>
<sequence>MNKSKRIKNPKVTAATPKKKRINTKLIIISSSILVVLLVAALLFDQLYEKSILKINGDKYRMSDLTYYFYSIESQYDYYDQMFGGQYWDMSYDETSGVTMRDVAKQEAIEAALYNEILYREAVSEGYSLTEDEKKSVSDNVDNLLNQQLPEKVIKKNNFTKAYLTDIVEKTTLVARFRQDKIDSLDIDDEGIKAGIKYEDYRQYDIEYLTIPTTKTDDEGNSVEMTAEEKAAAYEKISALLDKAKVTEDWSTLVPEDEEELTYHTDYFVENDTNFSDEFKGMMMEMGNGQISDVYEAEDGYYIVRMVNNLSYESYDNAVSKAISDAESEGMNELYQEIKAKYDVTINNSAVRSLSMGNITLVK</sequence>